<keyword evidence="5" id="KW-1185">Reference proteome</keyword>
<dbReference type="Proteomes" id="UP001333996">
    <property type="component" value="Unassembled WGS sequence"/>
</dbReference>
<gene>
    <name evidence="4" type="ORF">VXC91_45325</name>
</gene>
<dbReference type="RefSeq" id="WP_329513164.1">
    <property type="nucleotide sequence ID" value="NZ_JAYWVC010000535.1"/>
</dbReference>
<dbReference type="InterPro" id="IPR050267">
    <property type="entry name" value="Anti-sigma-factor_SerPK"/>
</dbReference>
<dbReference type="SUPFAM" id="SSF55874">
    <property type="entry name" value="ATPase domain of HSP90 chaperone/DNA topoisomerase II/histidine kinase"/>
    <property type="match status" value="1"/>
</dbReference>
<keyword evidence="4" id="KW-0067">ATP-binding</keyword>
<evidence type="ECO:0000313" key="4">
    <source>
        <dbReference type="EMBL" id="MED7828858.1"/>
    </source>
</evidence>
<proteinExistence type="predicted"/>
<keyword evidence="1" id="KW-0808">Transferase</keyword>
<evidence type="ECO:0000256" key="1">
    <source>
        <dbReference type="ARBA" id="ARBA00022527"/>
    </source>
</evidence>
<evidence type="ECO:0000259" key="3">
    <source>
        <dbReference type="Pfam" id="PF13581"/>
    </source>
</evidence>
<feature type="non-terminal residue" evidence="4">
    <location>
        <position position="1"/>
    </location>
</feature>
<dbReference type="GO" id="GO:0005524">
    <property type="term" value="F:ATP binding"/>
    <property type="evidence" value="ECO:0007669"/>
    <property type="project" value="UniProtKB-KW"/>
</dbReference>
<accession>A0ABU7FZ06</accession>
<protein>
    <submittedName>
        <fullName evidence="4">ATP-binding protein</fullName>
    </submittedName>
</protein>
<name>A0ABU7FZ06_9ACTN</name>
<feature type="region of interest" description="Disordered" evidence="2">
    <location>
        <begin position="53"/>
        <end position="78"/>
    </location>
</feature>
<feature type="domain" description="Histidine kinase/HSP90-like ATPase" evidence="3">
    <location>
        <begin position="1"/>
        <end position="69"/>
    </location>
</feature>
<dbReference type="Gene3D" id="3.30.565.10">
    <property type="entry name" value="Histidine kinase-like ATPase, C-terminal domain"/>
    <property type="match status" value="1"/>
</dbReference>
<keyword evidence="1" id="KW-0723">Serine/threonine-protein kinase</keyword>
<dbReference type="EMBL" id="JAYWVC010000535">
    <property type="protein sequence ID" value="MED7828858.1"/>
    <property type="molecule type" value="Genomic_DNA"/>
</dbReference>
<reference evidence="4" key="1">
    <citation type="submission" date="2024-01" db="EMBL/GenBank/DDBJ databases">
        <title>First draft genome sequence data of TA4-1, the type strain of Gram-positive actinobacterium Streptomyces chiangmaiensis.</title>
        <authorList>
            <person name="Yasawong M."/>
            <person name="Nantapong N."/>
        </authorList>
    </citation>
    <scope>NUCLEOTIDE SEQUENCE</scope>
    <source>
        <strain evidence="4">TA4-1</strain>
    </source>
</reference>
<dbReference type="PANTHER" id="PTHR35526">
    <property type="entry name" value="ANTI-SIGMA-F FACTOR RSBW-RELATED"/>
    <property type="match status" value="1"/>
</dbReference>
<evidence type="ECO:0000256" key="2">
    <source>
        <dbReference type="SAM" id="MobiDB-lite"/>
    </source>
</evidence>
<evidence type="ECO:0000313" key="5">
    <source>
        <dbReference type="Proteomes" id="UP001333996"/>
    </source>
</evidence>
<dbReference type="CDD" id="cd16936">
    <property type="entry name" value="HATPase_RsbW-like"/>
    <property type="match status" value="1"/>
</dbReference>
<keyword evidence="1" id="KW-0418">Kinase</keyword>
<dbReference type="InterPro" id="IPR003594">
    <property type="entry name" value="HATPase_dom"/>
</dbReference>
<keyword evidence="4" id="KW-0547">Nucleotide-binding</keyword>
<dbReference type="PANTHER" id="PTHR35526:SF3">
    <property type="entry name" value="ANTI-SIGMA-F FACTOR RSBW"/>
    <property type="match status" value="1"/>
</dbReference>
<dbReference type="Pfam" id="PF13581">
    <property type="entry name" value="HATPase_c_2"/>
    <property type="match status" value="1"/>
</dbReference>
<comment type="caution">
    <text evidence="4">The sequence shown here is derived from an EMBL/GenBank/DDBJ whole genome shotgun (WGS) entry which is preliminary data.</text>
</comment>
<organism evidence="4 5">
    <name type="scientific">Streptomyces chiangmaiensis</name>
    <dbReference type="NCBI Taxonomy" id="766497"/>
    <lineage>
        <taxon>Bacteria</taxon>
        <taxon>Bacillati</taxon>
        <taxon>Actinomycetota</taxon>
        <taxon>Actinomycetes</taxon>
        <taxon>Kitasatosporales</taxon>
        <taxon>Streptomycetaceae</taxon>
        <taxon>Streptomyces</taxon>
    </lineage>
</organism>
<dbReference type="InterPro" id="IPR036890">
    <property type="entry name" value="HATPase_C_sf"/>
</dbReference>
<sequence>FTNAVRHATGPIRLRLIQHQVLTCEVSDASPHRRQARSLDESGRGLSIVAQLSQRQGCRSTTGGGKSVWAEQELPRDA</sequence>